<dbReference type="InterPro" id="IPR036396">
    <property type="entry name" value="Cyt_P450_sf"/>
</dbReference>
<dbReference type="GO" id="GO:0004497">
    <property type="term" value="F:monooxygenase activity"/>
    <property type="evidence" value="ECO:0007669"/>
    <property type="project" value="UniProtKB-KW"/>
</dbReference>
<reference evidence="9 10" key="1">
    <citation type="journal article" date="2018" name="Nat. Ecol. Evol.">
        <title>Pezizomycetes genomes reveal the molecular basis of ectomycorrhizal truffle lifestyle.</title>
        <authorList>
            <person name="Murat C."/>
            <person name="Payen T."/>
            <person name="Noel B."/>
            <person name="Kuo A."/>
            <person name="Morin E."/>
            <person name="Chen J."/>
            <person name="Kohler A."/>
            <person name="Krizsan K."/>
            <person name="Balestrini R."/>
            <person name="Da Silva C."/>
            <person name="Montanini B."/>
            <person name="Hainaut M."/>
            <person name="Levati E."/>
            <person name="Barry K.W."/>
            <person name="Belfiori B."/>
            <person name="Cichocki N."/>
            <person name="Clum A."/>
            <person name="Dockter R.B."/>
            <person name="Fauchery L."/>
            <person name="Guy J."/>
            <person name="Iotti M."/>
            <person name="Le Tacon F."/>
            <person name="Lindquist E.A."/>
            <person name="Lipzen A."/>
            <person name="Malagnac F."/>
            <person name="Mello A."/>
            <person name="Molinier V."/>
            <person name="Miyauchi S."/>
            <person name="Poulain J."/>
            <person name="Riccioni C."/>
            <person name="Rubini A."/>
            <person name="Sitrit Y."/>
            <person name="Splivallo R."/>
            <person name="Traeger S."/>
            <person name="Wang M."/>
            <person name="Zifcakova L."/>
            <person name="Wipf D."/>
            <person name="Zambonelli A."/>
            <person name="Paolocci F."/>
            <person name="Nowrousian M."/>
            <person name="Ottonello S."/>
            <person name="Baldrian P."/>
            <person name="Spatafora J.W."/>
            <person name="Henrissat B."/>
            <person name="Nagy L.G."/>
            <person name="Aury J.M."/>
            <person name="Wincker P."/>
            <person name="Grigoriev I.V."/>
            <person name="Bonfante P."/>
            <person name="Martin F.M."/>
        </authorList>
    </citation>
    <scope>NUCLEOTIDE SEQUENCE [LARGE SCALE GENOMIC DNA]</scope>
    <source>
        <strain evidence="9 10">CCBAS932</strain>
    </source>
</reference>
<keyword evidence="3 6" id="KW-0479">Metal-binding</keyword>
<evidence type="ECO:0000256" key="6">
    <source>
        <dbReference type="PIRSR" id="PIRSR602401-1"/>
    </source>
</evidence>
<name>A0A3N4L0X8_9PEZI</name>
<comment type="similarity">
    <text evidence="2 7">Belongs to the cytochrome P450 family.</text>
</comment>
<evidence type="ECO:0000256" key="2">
    <source>
        <dbReference type="ARBA" id="ARBA00010617"/>
    </source>
</evidence>
<protein>
    <submittedName>
        <fullName evidence="9">Cytochrome P450</fullName>
    </submittedName>
</protein>
<dbReference type="PANTHER" id="PTHR24305:SF96">
    <property type="entry name" value="CYTOCHROME P450 MONOOXYGENASE STCB-RELATED"/>
    <property type="match status" value="1"/>
</dbReference>
<sequence>MGLVLGTAVPQPTALAYLTPQNIAVAIIAFLLEYIIKWRFFGPLRHIPGPWWSHYTQIPDGYHLMRGERALYIHSLHERYGPTIRVGPTLVGVSGTAGVKMVYGTALKKPFTRNPQITAMFNFQRKPEADNIASFHLPGDALKRRRAYGNIFSRGNILAMQDVFKKCFENYFAKLETLRTASPNGIVPMVRCFRALALDAITEVSFGGFYKGASDPDHQMKLLDNLMSANLVQLHLGNAIYSLLKSIPWKRLDWVRSMEDFCRITSDSTALYLSNRAANPSQARKDSLSQLLSYGLPRAAVEGEALANVFAGTDTTGNSTAFIVCEVLKKPNVHRRVVEEVFNAFPEGVYRMGEVMEFRKVEEECRLLKWCIKEGMRRHSLAPGPALRVVPDDGVVVDGMFIPGKVDIFAQSHTSTHDPVAFPQPEEFIPDRWENETSEMRTLWTVFGSGPRICIGENLAMMEMQMMLALLFRNYELVQVPGTDMRITEFWLRSMKAGELHLKLVPRSV</sequence>
<dbReference type="InterPro" id="IPR017972">
    <property type="entry name" value="Cyt_P450_CS"/>
</dbReference>
<feature type="transmembrane region" description="Helical" evidence="8">
    <location>
        <begin position="15"/>
        <end position="36"/>
    </location>
</feature>
<evidence type="ECO:0000313" key="10">
    <source>
        <dbReference type="Proteomes" id="UP000277580"/>
    </source>
</evidence>
<evidence type="ECO:0000313" key="9">
    <source>
        <dbReference type="EMBL" id="RPB16473.1"/>
    </source>
</evidence>
<keyword evidence="6 7" id="KW-0349">Heme</keyword>
<dbReference type="PRINTS" id="PR00463">
    <property type="entry name" value="EP450I"/>
</dbReference>
<dbReference type="EMBL" id="ML119109">
    <property type="protein sequence ID" value="RPB16473.1"/>
    <property type="molecule type" value="Genomic_DNA"/>
</dbReference>
<dbReference type="PROSITE" id="PS00086">
    <property type="entry name" value="CYTOCHROME_P450"/>
    <property type="match status" value="1"/>
</dbReference>
<organism evidence="9 10">
    <name type="scientific">Morchella conica CCBAS932</name>
    <dbReference type="NCBI Taxonomy" id="1392247"/>
    <lineage>
        <taxon>Eukaryota</taxon>
        <taxon>Fungi</taxon>
        <taxon>Dikarya</taxon>
        <taxon>Ascomycota</taxon>
        <taxon>Pezizomycotina</taxon>
        <taxon>Pezizomycetes</taxon>
        <taxon>Pezizales</taxon>
        <taxon>Morchellaceae</taxon>
        <taxon>Morchella</taxon>
    </lineage>
</organism>
<dbReference type="STRING" id="1392247.A0A3N4L0X8"/>
<dbReference type="SUPFAM" id="SSF48264">
    <property type="entry name" value="Cytochrome P450"/>
    <property type="match status" value="1"/>
</dbReference>
<gene>
    <name evidence="9" type="ORF">P167DRAFT_562426</name>
</gene>
<dbReference type="GO" id="GO:0016705">
    <property type="term" value="F:oxidoreductase activity, acting on paired donors, with incorporation or reduction of molecular oxygen"/>
    <property type="evidence" value="ECO:0007669"/>
    <property type="project" value="InterPro"/>
</dbReference>
<dbReference type="AlphaFoldDB" id="A0A3N4L0X8"/>
<evidence type="ECO:0000256" key="5">
    <source>
        <dbReference type="ARBA" id="ARBA00023004"/>
    </source>
</evidence>
<dbReference type="PANTHER" id="PTHR24305">
    <property type="entry name" value="CYTOCHROME P450"/>
    <property type="match status" value="1"/>
</dbReference>
<keyword evidence="8" id="KW-1133">Transmembrane helix</keyword>
<keyword evidence="10" id="KW-1185">Reference proteome</keyword>
<proteinExistence type="inferred from homology"/>
<accession>A0A3N4L0X8</accession>
<dbReference type="InterPro" id="IPR050121">
    <property type="entry name" value="Cytochrome_P450_monoxygenase"/>
</dbReference>
<comment type="cofactor">
    <cofactor evidence="1 6">
        <name>heme</name>
        <dbReference type="ChEBI" id="CHEBI:30413"/>
    </cofactor>
</comment>
<evidence type="ECO:0000256" key="1">
    <source>
        <dbReference type="ARBA" id="ARBA00001971"/>
    </source>
</evidence>
<dbReference type="GO" id="GO:0005506">
    <property type="term" value="F:iron ion binding"/>
    <property type="evidence" value="ECO:0007669"/>
    <property type="project" value="InterPro"/>
</dbReference>
<dbReference type="InterPro" id="IPR002401">
    <property type="entry name" value="Cyt_P450_E_grp-I"/>
</dbReference>
<evidence type="ECO:0000256" key="3">
    <source>
        <dbReference type="ARBA" id="ARBA00022723"/>
    </source>
</evidence>
<evidence type="ECO:0000256" key="7">
    <source>
        <dbReference type="RuleBase" id="RU000461"/>
    </source>
</evidence>
<keyword evidence="4 7" id="KW-0560">Oxidoreductase</keyword>
<dbReference type="GO" id="GO:0020037">
    <property type="term" value="F:heme binding"/>
    <property type="evidence" value="ECO:0007669"/>
    <property type="project" value="InterPro"/>
</dbReference>
<dbReference type="Gene3D" id="1.10.630.10">
    <property type="entry name" value="Cytochrome P450"/>
    <property type="match status" value="1"/>
</dbReference>
<keyword evidence="5 6" id="KW-0408">Iron</keyword>
<feature type="binding site" description="axial binding residue" evidence="6">
    <location>
        <position position="454"/>
    </location>
    <ligand>
        <name>heme</name>
        <dbReference type="ChEBI" id="CHEBI:30413"/>
    </ligand>
    <ligandPart>
        <name>Fe</name>
        <dbReference type="ChEBI" id="CHEBI:18248"/>
    </ligandPart>
</feature>
<dbReference type="Pfam" id="PF00067">
    <property type="entry name" value="p450"/>
    <property type="match status" value="1"/>
</dbReference>
<keyword evidence="7" id="KW-0503">Monooxygenase</keyword>
<dbReference type="PRINTS" id="PR00385">
    <property type="entry name" value="P450"/>
</dbReference>
<evidence type="ECO:0000256" key="4">
    <source>
        <dbReference type="ARBA" id="ARBA00023002"/>
    </source>
</evidence>
<dbReference type="Proteomes" id="UP000277580">
    <property type="component" value="Unassembled WGS sequence"/>
</dbReference>
<keyword evidence="8" id="KW-0472">Membrane</keyword>
<dbReference type="InParanoid" id="A0A3N4L0X8"/>
<dbReference type="OrthoDB" id="1470350at2759"/>
<keyword evidence="8" id="KW-0812">Transmembrane</keyword>
<dbReference type="InterPro" id="IPR001128">
    <property type="entry name" value="Cyt_P450"/>
</dbReference>
<evidence type="ECO:0000256" key="8">
    <source>
        <dbReference type="SAM" id="Phobius"/>
    </source>
</evidence>